<evidence type="ECO:0000313" key="3">
    <source>
        <dbReference type="Proteomes" id="UP001620645"/>
    </source>
</evidence>
<reference evidence="2 3" key="1">
    <citation type="submission" date="2024-10" db="EMBL/GenBank/DDBJ databases">
        <authorList>
            <person name="Kim D."/>
        </authorList>
    </citation>
    <scope>NUCLEOTIDE SEQUENCE [LARGE SCALE GENOMIC DNA]</scope>
    <source>
        <strain evidence="2">Taebaek</strain>
    </source>
</reference>
<sequence length="83" mass="9091">MNVTPNANPSFYDSYKNAGVCAELVLFGALRFVLAIGSISFNVALLVVTIRCKRLRNRCNILIGFDALCSIATFATNILPFFV</sequence>
<keyword evidence="1" id="KW-0472">Membrane</keyword>
<dbReference type="AlphaFoldDB" id="A0ABD2HVY9"/>
<evidence type="ECO:0000256" key="1">
    <source>
        <dbReference type="SAM" id="Phobius"/>
    </source>
</evidence>
<comment type="caution">
    <text evidence="2">The sequence shown here is derived from an EMBL/GenBank/DDBJ whole genome shotgun (WGS) entry which is preliminary data.</text>
</comment>
<feature type="transmembrane region" description="Helical" evidence="1">
    <location>
        <begin position="24"/>
        <end position="49"/>
    </location>
</feature>
<evidence type="ECO:0000313" key="2">
    <source>
        <dbReference type="EMBL" id="KAL3069662.1"/>
    </source>
</evidence>
<proteinExistence type="predicted"/>
<organism evidence="2 3">
    <name type="scientific">Heterodera schachtii</name>
    <name type="common">Sugarbeet cyst nematode worm</name>
    <name type="synonym">Tylenchus schachtii</name>
    <dbReference type="NCBI Taxonomy" id="97005"/>
    <lineage>
        <taxon>Eukaryota</taxon>
        <taxon>Metazoa</taxon>
        <taxon>Ecdysozoa</taxon>
        <taxon>Nematoda</taxon>
        <taxon>Chromadorea</taxon>
        <taxon>Rhabditida</taxon>
        <taxon>Tylenchina</taxon>
        <taxon>Tylenchomorpha</taxon>
        <taxon>Tylenchoidea</taxon>
        <taxon>Heteroderidae</taxon>
        <taxon>Heteroderinae</taxon>
        <taxon>Heterodera</taxon>
    </lineage>
</organism>
<dbReference type="EMBL" id="JBICCN010000427">
    <property type="protein sequence ID" value="KAL3069662.1"/>
    <property type="molecule type" value="Genomic_DNA"/>
</dbReference>
<dbReference type="Proteomes" id="UP001620645">
    <property type="component" value="Unassembled WGS sequence"/>
</dbReference>
<keyword evidence="1" id="KW-0812">Transmembrane</keyword>
<keyword evidence="1" id="KW-1133">Transmembrane helix</keyword>
<accession>A0ABD2HVY9</accession>
<gene>
    <name evidence="2" type="ORF">niasHS_015896</name>
</gene>
<name>A0ABD2HVY9_HETSC</name>
<keyword evidence="3" id="KW-1185">Reference proteome</keyword>
<feature type="transmembrane region" description="Helical" evidence="1">
    <location>
        <begin position="61"/>
        <end position="82"/>
    </location>
</feature>
<protein>
    <submittedName>
        <fullName evidence="2">Uncharacterized protein</fullName>
    </submittedName>
</protein>